<protein>
    <submittedName>
        <fullName evidence="2">Jg2993 protein</fullName>
    </submittedName>
</protein>
<feature type="compositionally biased region" description="Low complexity" evidence="1">
    <location>
        <begin position="70"/>
        <end position="79"/>
    </location>
</feature>
<feature type="compositionally biased region" description="Acidic residues" evidence="1">
    <location>
        <begin position="148"/>
        <end position="172"/>
    </location>
</feature>
<feature type="region of interest" description="Disordered" evidence="1">
    <location>
        <begin position="32"/>
        <end position="101"/>
    </location>
</feature>
<evidence type="ECO:0000313" key="2">
    <source>
        <dbReference type="EMBL" id="CAH2240384.1"/>
    </source>
</evidence>
<comment type="caution">
    <text evidence="2">The sequence shown here is derived from an EMBL/GenBank/DDBJ whole genome shotgun (WGS) entry which is preliminary data.</text>
</comment>
<name>A0A8S4RRK9_9NEOP</name>
<feature type="non-terminal residue" evidence="2">
    <location>
        <position position="1"/>
    </location>
</feature>
<evidence type="ECO:0000256" key="1">
    <source>
        <dbReference type="SAM" id="MobiDB-lite"/>
    </source>
</evidence>
<proteinExistence type="predicted"/>
<organism evidence="2 3">
    <name type="scientific">Pararge aegeria aegeria</name>
    <dbReference type="NCBI Taxonomy" id="348720"/>
    <lineage>
        <taxon>Eukaryota</taxon>
        <taxon>Metazoa</taxon>
        <taxon>Ecdysozoa</taxon>
        <taxon>Arthropoda</taxon>
        <taxon>Hexapoda</taxon>
        <taxon>Insecta</taxon>
        <taxon>Pterygota</taxon>
        <taxon>Neoptera</taxon>
        <taxon>Endopterygota</taxon>
        <taxon>Lepidoptera</taxon>
        <taxon>Glossata</taxon>
        <taxon>Ditrysia</taxon>
        <taxon>Papilionoidea</taxon>
        <taxon>Nymphalidae</taxon>
        <taxon>Satyrinae</taxon>
        <taxon>Satyrini</taxon>
        <taxon>Parargina</taxon>
        <taxon>Pararge</taxon>
    </lineage>
</organism>
<dbReference type="Proteomes" id="UP000838756">
    <property type="component" value="Unassembled WGS sequence"/>
</dbReference>
<dbReference type="EMBL" id="CAKXAJ010025501">
    <property type="protein sequence ID" value="CAH2240384.1"/>
    <property type="molecule type" value="Genomic_DNA"/>
</dbReference>
<keyword evidence="3" id="KW-1185">Reference proteome</keyword>
<sequence length="292" mass="30825">CIQYTVASPPDGSMENIPAGYEPVSLIEALNGPPPARVRPPPAAPAIASPDTDTASQAAEVLNRCNLERSSSTSLGSSGSRKRDRAPAQAPHHPITPEFRMSVLLAREEEAKRAEEKAASPLLYTRNSINAVDKLSKTSLNSEQRSEEFDEESTPIAEEANEAPETEGEPDSDAERRSPLLTPLANGIVKGAGMTGCGTGAELRGSPLAHIDDTDTDEPDHPHLSGGVEGPPRSQGEEGQGSREVEGAPADDSDYFTPEDTATTILTVPKTPSNARSSSNIKISSVIKLRSV</sequence>
<accession>A0A8S4RRK9</accession>
<evidence type="ECO:0000313" key="3">
    <source>
        <dbReference type="Proteomes" id="UP000838756"/>
    </source>
</evidence>
<dbReference type="AlphaFoldDB" id="A0A8S4RRK9"/>
<gene>
    <name evidence="2" type="primary">jg2993</name>
    <name evidence="2" type="ORF">PAEG_LOCUS16975</name>
</gene>
<feature type="compositionally biased region" description="Pro residues" evidence="1">
    <location>
        <begin position="32"/>
        <end position="44"/>
    </location>
</feature>
<reference evidence="2" key="1">
    <citation type="submission" date="2022-03" db="EMBL/GenBank/DDBJ databases">
        <authorList>
            <person name="Lindestad O."/>
        </authorList>
    </citation>
    <scope>NUCLEOTIDE SEQUENCE</scope>
</reference>
<feature type="region of interest" description="Disordered" evidence="1">
    <location>
        <begin position="135"/>
        <end position="262"/>
    </location>
</feature>
<dbReference type="OrthoDB" id="10014838at2759"/>